<sequence length="161" mass="17688">MNGGSLNILARGSKPDMLALERSLHESLPIGPEEGQLFYIQRQISNGLRPPPVPLVGVMKNVLVLQWPAASESDYLALISMEEALEDRLDGTQSYVDGHDFGSDEMNLFVHTDQPLDAFVEAQSALGSDPRWAGVRAAYRPTDGEEYTIVWPATLEVFSVS</sequence>
<accession>A0ABP8P6L8</accession>
<evidence type="ECO:0000313" key="2">
    <source>
        <dbReference type="Proteomes" id="UP001500731"/>
    </source>
</evidence>
<dbReference type="EMBL" id="BAABGP010000006">
    <property type="protein sequence ID" value="GAA4481179.1"/>
    <property type="molecule type" value="Genomic_DNA"/>
</dbReference>
<proteinExistence type="predicted"/>
<keyword evidence="2" id="KW-1185">Reference proteome</keyword>
<comment type="caution">
    <text evidence="1">The sequence shown here is derived from an EMBL/GenBank/DDBJ whole genome shotgun (WGS) entry which is preliminary data.</text>
</comment>
<reference evidence="2" key="1">
    <citation type="journal article" date="2019" name="Int. J. Syst. Evol. Microbiol.">
        <title>The Global Catalogue of Microorganisms (GCM) 10K type strain sequencing project: providing services to taxonomists for standard genome sequencing and annotation.</title>
        <authorList>
            <consortium name="The Broad Institute Genomics Platform"/>
            <consortium name="The Broad Institute Genome Sequencing Center for Infectious Disease"/>
            <person name="Wu L."/>
            <person name="Ma J."/>
        </authorList>
    </citation>
    <scope>NUCLEOTIDE SEQUENCE [LARGE SCALE GENOMIC DNA]</scope>
    <source>
        <strain evidence="2">JCM 17839</strain>
    </source>
</reference>
<gene>
    <name evidence="1" type="ORF">GCM10023171_09210</name>
</gene>
<organism evidence="1 2">
    <name type="scientific">Microbacterium panaciterrae</name>
    <dbReference type="NCBI Taxonomy" id="985759"/>
    <lineage>
        <taxon>Bacteria</taxon>
        <taxon>Bacillati</taxon>
        <taxon>Actinomycetota</taxon>
        <taxon>Actinomycetes</taxon>
        <taxon>Micrococcales</taxon>
        <taxon>Microbacteriaceae</taxon>
        <taxon>Microbacterium</taxon>
    </lineage>
</organism>
<dbReference type="Proteomes" id="UP001500731">
    <property type="component" value="Unassembled WGS sequence"/>
</dbReference>
<evidence type="ECO:0000313" key="1">
    <source>
        <dbReference type="EMBL" id="GAA4481179.1"/>
    </source>
</evidence>
<protein>
    <submittedName>
        <fullName evidence="1">Uncharacterized protein</fullName>
    </submittedName>
</protein>
<name>A0ABP8P6L8_9MICO</name>